<evidence type="ECO:0000259" key="8">
    <source>
        <dbReference type="Pfam" id="PF08662"/>
    </source>
</evidence>
<proteinExistence type="inferred from homology"/>
<dbReference type="GO" id="GO:0003729">
    <property type="term" value="F:mRNA binding"/>
    <property type="evidence" value="ECO:0007669"/>
    <property type="project" value="TreeGrafter"/>
</dbReference>
<keyword evidence="6" id="KW-0810">Translation regulation</keyword>
<dbReference type="Gene3D" id="2.130.10.10">
    <property type="entry name" value="YVTN repeat-like/Quinoprotein amine dehydrogenase"/>
    <property type="match status" value="1"/>
</dbReference>
<dbReference type="Proteomes" id="UP000011081">
    <property type="component" value="Unassembled WGS sequence"/>
</dbReference>
<dbReference type="OMA" id="GYAVCHS"/>
<dbReference type="AlphaFoldDB" id="L2GVP3"/>
<keyword evidence="3" id="KW-0396">Initiation factor</keyword>
<evidence type="ECO:0000256" key="6">
    <source>
        <dbReference type="ARBA" id="ARBA00022845"/>
    </source>
</evidence>
<dbReference type="InterPro" id="IPR013979">
    <property type="entry name" value="TIF_beta_prop-like"/>
</dbReference>
<reference evidence="10" key="1">
    <citation type="submission" date="2011-03" db="EMBL/GenBank/DDBJ databases">
        <title>The genome sequence of Vavraia culicis strain floridensis.</title>
        <authorList>
            <consortium name="The Broad Institute Genome Sequencing Platform"/>
            <person name="Cuomo C."/>
            <person name="Becnel J."/>
            <person name="Sanscrainte N."/>
            <person name="Young S.K."/>
            <person name="Zeng Q."/>
            <person name="Gargeya S."/>
            <person name="Fitzgerald M."/>
            <person name="Haas B."/>
            <person name="Abouelleil A."/>
            <person name="Alvarado L."/>
            <person name="Arachchi H.M."/>
            <person name="Berlin A."/>
            <person name="Chapman S.B."/>
            <person name="Gearin G."/>
            <person name="Goldberg J."/>
            <person name="Griggs A."/>
            <person name="Gujja S."/>
            <person name="Hansen M."/>
            <person name="Heiman D."/>
            <person name="Howarth C."/>
            <person name="Larimer J."/>
            <person name="Lui A."/>
            <person name="MacDonald P.J.P."/>
            <person name="McCowen C."/>
            <person name="Montmayeur A."/>
            <person name="Murphy C."/>
            <person name="Neiman D."/>
            <person name="Pearson M."/>
            <person name="Priest M."/>
            <person name="Roberts A."/>
            <person name="Saif S."/>
            <person name="Shea T."/>
            <person name="Sisk P."/>
            <person name="Stolte C."/>
            <person name="Sykes S."/>
            <person name="Wortman J."/>
            <person name="Nusbaum C."/>
            <person name="Birren B."/>
        </authorList>
    </citation>
    <scope>NUCLEOTIDE SEQUENCE [LARGE SCALE GENOMIC DNA]</scope>
    <source>
        <strain evidence="10">floridensis</strain>
    </source>
</reference>
<dbReference type="GeneID" id="19878935"/>
<evidence type="ECO:0000256" key="1">
    <source>
        <dbReference type="ARBA" id="ARBA00009573"/>
    </source>
</evidence>
<dbReference type="EMBL" id="GL877418">
    <property type="protein sequence ID" value="ELA47402.1"/>
    <property type="molecule type" value="Genomic_DNA"/>
</dbReference>
<dbReference type="RefSeq" id="XP_008074073.1">
    <property type="nucleotide sequence ID" value="XM_008075882.1"/>
</dbReference>
<dbReference type="GO" id="GO:0000049">
    <property type="term" value="F:tRNA binding"/>
    <property type="evidence" value="ECO:0007669"/>
    <property type="project" value="TreeGrafter"/>
</dbReference>
<dbReference type="HOGENOM" id="CLU_035147_0_0_1"/>
<dbReference type="GO" id="GO:0043022">
    <property type="term" value="F:ribosome binding"/>
    <property type="evidence" value="ECO:0007669"/>
    <property type="project" value="TreeGrafter"/>
</dbReference>
<keyword evidence="4" id="KW-0853">WD repeat</keyword>
<dbReference type="VEuPathDB" id="MicrosporidiaDB:VCUG_01053"/>
<keyword evidence="10" id="KW-1185">Reference proteome</keyword>
<evidence type="ECO:0000256" key="4">
    <source>
        <dbReference type="ARBA" id="ARBA00022574"/>
    </source>
</evidence>
<gene>
    <name evidence="9" type="ORF">VCUG_01053</name>
</gene>
<organism evidence="9 10">
    <name type="scientific">Vavraia culicis (isolate floridensis)</name>
    <name type="common">Microsporidian parasite</name>
    <dbReference type="NCBI Taxonomy" id="948595"/>
    <lineage>
        <taxon>Eukaryota</taxon>
        <taxon>Fungi</taxon>
        <taxon>Fungi incertae sedis</taxon>
        <taxon>Microsporidia</taxon>
        <taxon>Pleistophoridae</taxon>
        <taxon>Vavraia</taxon>
    </lineage>
</organism>
<evidence type="ECO:0000313" key="9">
    <source>
        <dbReference type="EMBL" id="ELA47402.1"/>
    </source>
</evidence>
<feature type="domain" description="Translation initiation factor beta propellor-like" evidence="8">
    <location>
        <begin position="198"/>
        <end position="378"/>
    </location>
</feature>
<dbReference type="GO" id="GO:0003743">
    <property type="term" value="F:translation initiation factor activity"/>
    <property type="evidence" value="ECO:0007669"/>
    <property type="project" value="UniProtKB-KW"/>
</dbReference>
<protein>
    <recommendedName>
        <fullName evidence="2">Eukaryotic translation initiation factor 2A</fullName>
    </recommendedName>
</protein>
<dbReference type="GO" id="GO:0022627">
    <property type="term" value="C:cytosolic small ribosomal subunit"/>
    <property type="evidence" value="ECO:0007669"/>
    <property type="project" value="TreeGrafter"/>
</dbReference>
<evidence type="ECO:0000256" key="2">
    <source>
        <dbReference type="ARBA" id="ARBA00013819"/>
    </source>
</evidence>
<dbReference type="PANTHER" id="PTHR13227:SF0">
    <property type="entry name" value="EUKARYOTIC TRANSLATION INITIATION FACTOR 2A"/>
    <property type="match status" value="1"/>
</dbReference>
<comment type="similarity">
    <text evidence="1">Belongs to the WD repeat EIF2A family.</text>
</comment>
<dbReference type="InParanoid" id="L2GVP3"/>
<evidence type="ECO:0000256" key="3">
    <source>
        <dbReference type="ARBA" id="ARBA00022540"/>
    </source>
</evidence>
<dbReference type="SUPFAM" id="SSF50978">
    <property type="entry name" value="WD40 repeat-like"/>
    <property type="match status" value="1"/>
</dbReference>
<evidence type="ECO:0000256" key="5">
    <source>
        <dbReference type="ARBA" id="ARBA00022737"/>
    </source>
</evidence>
<evidence type="ECO:0000313" key="10">
    <source>
        <dbReference type="Proteomes" id="UP000011081"/>
    </source>
</evidence>
<keyword evidence="7" id="KW-0648">Protein biosynthesis</keyword>
<dbReference type="OrthoDB" id="2194683at2759"/>
<keyword evidence="5" id="KW-0677">Repeat</keyword>
<dbReference type="PANTHER" id="PTHR13227">
    <property type="entry name" value="EUKARYOTIC TRANSLATION INITIATION FACTOR 2A"/>
    <property type="match status" value="1"/>
</dbReference>
<name>L2GVP3_VAVCU</name>
<dbReference type="GO" id="GO:0006417">
    <property type="term" value="P:regulation of translation"/>
    <property type="evidence" value="ECO:0007669"/>
    <property type="project" value="UniProtKB-KW"/>
</dbReference>
<dbReference type="InterPro" id="IPR011387">
    <property type="entry name" value="TIF2A"/>
</dbReference>
<accession>L2GVP3</accession>
<dbReference type="InterPro" id="IPR015943">
    <property type="entry name" value="WD40/YVTN_repeat-like_dom_sf"/>
</dbReference>
<dbReference type="Pfam" id="PF08662">
    <property type="entry name" value="eIF2A"/>
    <property type="match status" value="1"/>
</dbReference>
<dbReference type="InterPro" id="IPR036322">
    <property type="entry name" value="WD40_repeat_dom_sf"/>
</dbReference>
<sequence>MKPQIVAQCEDGLILDVFSSMPRVFSCLQYNIKNNILCYYTGTHLIAYDLEKEVELRNVAMERVKKMEIDDNCRFIGVLLQSKVLNIMAPGTMCARSVKENNNTVLGSTEENEDDKCATGIVFTLSDIFDFKMSDQYLLARSNKELRIFKAVNSKFSCEESHKNVKDFYVYGSVVVVLDENGFFTIYKNQQKIFELFLDKVDAIDVKSSAKGNFVLLCTIKTEVGSYFGAKELTLFDFHSKRYHTLDVASPNYFTFVKGGYAVCHSSQPSVVSIYDYSRKEIKRFPKGIRNRIYYNRHENIVCFAGFDNLSGMIEIYDAQTCFLVSSLKMLGASVVNWSPCGSYFLVAITNALKVDNKIVIYDYFGRKVNEKHFNNLVCADWIGNTAGFQYLEKPAQLNIYKEESYVPPSFSGKNRKGNNARK</sequence>
<evidence type="ECO:0000256" key="7">
    <source>
        <dbReference type="ARBA" id="ARBA00022917"/>
    </source>
</evidence>
<dbReference type="STRING" id="948595.L2GVP3"/>